<evidence type="ECO:0000256" key="8">
    <source>
        <dbReference type="ARBA" id="ARBA00023054"/>
    </source>
</evidence>
<evidence type="ECO:0000256" key="10">
    <source>
        <dbReference type="SAM" id="Coils"/>
    </source>
</evidence>
<organism evidence="12 13">
    <name type="scientific">Ceratosolen solmsi marchali</name>
    <dbReference type="NCBI Taxonomy" id="326594"/>
    <lineage>
        <taxon>Eukaryota</taxon>
        <taxon>Metazoa</taxon>
        <taxon>Ecdysozoa</taxon>
        <taxon>Arthropoda</taxon>
        <taxon>Hexapoda</taxon>
        <taxon>Insecta</taxon>
        <taxon>Pterygota</taxon>
        <taxon>Neoptera</taxon>
        <taxon>Endopterygota</taxon>
        <taxon>Hymenoptera</taxon>
        <taxon>Apocrita</taxon>
        <taxon>Proctotrupomorpha</taxon>
        <taxon>Chalcidoidea</taxon>
        <taxon>Agaonidae</taxon>
        <taxon>Agaoninae</taxon>
        <taxon>Ceratosolen</taxon>
    </lineage>
</organism>
<accession>A0AAJ6YWD2</accession>
<gene>
    <name evidence="13" type="primary">LOC105368292</name>
</gene>
<dbReference type="FunFam" id="3.40.50.300:FF:001301">
    <property type="entry name" value="Structural maintenance of chromosomes 5"/>
    <property type="match status" value="1"/>
</dbReference>
<evidence type="ECO:0000256" key="1">
    <source>
        <dbReference type="ARBA" id="ARBA00004123"/>
    </source>
</evidence>
<feature type="coiled-coil region" evidence="10">
    <location>
        <begin position="233"/>
        <end position="351"/>
    </location>
</feature>
<dbReference type="GeneID" id="105368292"/>
<comment type="similarity">
    <text evidence="3">Belongs to the SMC family. SMC5 subfamily.</text>
</comment>
<dbReference type="PANTHER" id="PTHR45916">
    <property type="entry name" value="STRUCTURAL MAINTENANCE OF CHROMOSOMES PROTEIN 5"/>
    <property type="match status" value="1"/>
</dbReference>
<evidence type="ECO:0000259" key="11">
    <source>
        <dbReference type="Pfam" id="PF13476"/>
    </source>
</evidence>
<dbReference type="InterPro" id="IPR027417">
    <property type="entry name" value="P-loop_NTPase"/>
</dbReference>
<proteinExistence type="inferred from homology"/>
<dbReference type="RefSeq" id="XP_011505579.1">
    <property type="nucleotide sequence ID" value="XM_011507277.1"/>
</dbReference>
<feature type="coiled-coil region" evidence="10">
    <location>
        <begin position="612"/>
        <end position="698"/>
    </location>
</feature>
<dbReference type="GO" id="GO:0000724">
    <property type="term" value="P:double-strand break repair via homologous recombination"/>
    <property type="evidence" value="ECO:0007669"/>
    <property type="project" value="TreeGrafter"/>
</dbReference>
<sequence>MADDDIPLGIILRISLENFVTYDSVVIKPGKNLNLIIGANGTGKSTIVSAIVLGLGGNPKVIGRATNVGDFVKAGESKATIEIDLYSGCDKCITIRRSFDINNRTTWMINNQTVTGKQVAELMKSFNIQVDNLCQFLPQDKVQEFSNLSPHELLIGTERSVGDPSLLENHLKLKELRLRQAELEKELENHTRLQTKEKQTYDSLKDSVGHINEQKLIKKKLKTLKQKKAWILYQNKREEFITAKKEKDKAQIKAKRIEEKLKPIQEELSQLIASIQKLEQDARQDNIEGREKMTKLNKLLDDIEKYEKCVDDIELQHEQAIKEEQESDKRIDQMMQQNNKIENDLQHFIDDVGTSETIQSKFDSITKTMNQQRNITNDLSMQQNLFKQQIDTIERKIIVEEKNLQAVKDIDNKRLELLQKLSSDAYKGILWLRSNKHLFSKPVHEPMLLHINLKDAKYSKYFENIIPQRDLIAFICEDKNDMNLLVKYLLDQQKLKINIVHSDPDKETCNEPRIQLHSIQKYGFEHYLVSLIDAPNTILNYLINMYRINEIPIGNDNIALNLEQIPDTFFRFFSTNNSYSVSRSKYTREKSIRQTAISSRNLLSITLDKERIQSIHEQMAMLDEKRSALSQELENLKEKYIDAHKQIERLKEARINLQNNLHKIKDLKIRINMNNTNIQNLQSNRRNIDEIHAQYKAEIQAVILKQLQFYQQYNKVLNECYKNILIKEEIKLKIKLEKNVLAIKENDSQDLIEEFTSAEKAYKLLDNELAPLKIEVKNLFELAKESTGGVSYDDPKFTPIKNAFAKLPASIEEIFEKIETTQAQIFCISNNQQDSNRVLEQFNTAKTHLETLNEIIRQKDQELTNITEQIEKIKDKWLPQLTNLVEQINNNFSDYFTRMKCAGTVSIINGENPMDFDKYGLKIKVKFRDADELQALTRTHQSGGERAVTTATYMIALQKLTTVPFRCVDEINQGMDAINERRVFELIVNITSNCNNSQYFLLTPKLLPDLKYNDSITVLTVFNGKFMAPCSQFDISEQCNNIIETIRRRQTPIK</sequence>
<dbReference type="GO" id="GO:0005634">
    <property type="term" value="C:nucleus"/>
    <property type="evidence" value="ECO:0007669"/>
    <property type="project" value="UniProtKB-SubCell"/>
</dbReference>
<dbReference type="Pfam" id="PF13476">
    <property type="entry name" value="AAA_23"/>
    <property type="match status" value="1"/>
</dbReference>
<dbReference type="GO" id="GO:0030915">
    <property type="term" value="C:Smc5-Smc6 complex"/>
    <property type="evidence" value="ECO:0007669"/>
    <property type="project" value="TreeGrafter"/>
</dbReference>
<reference evidence="13" key="1">
    <citation type="submission" date="2025-08" db="UniProtKB">
        <authorList>
            <consortium name="RefSeq"/>
        </authorList>
    </citation>
    <scope>IDENTIFICATION</scope>
</reference>
<evidence type="ECO:0000256" key="9">
    <source>
        <dbReference type="ARBA" id="ARBA00023242"/>
    </source>
</evidence>
<name>A0AAJ6YWD2_9HYME</name>
<evidence type="ECO:0000256" key="5">
    <source>
        <dbReference type="ARBA" id="ARBA00022454"/>
    </source>
</evidence>
<dbReference type="CTD" id="23137"/>
<keyword evidence="9" id="KW-0539">Nucleus</keyword>
<dbReference type="KEGG" id="csol:105368292"/>
<dbReference type="GO" id="GO:0005524">
    <property type="term" value="F:ATP binding"/>
    <property type="evidence" value="ECO:0007669"/>
    <property type="project" value="UniProtKB-KW"/>
</dbReference>
<protein>
    <recommendedName>
        <fullName evidence="4">Structural maintenance of chromosomes protein 5</fullName>
    </recommendedName>
</protein>
<evidence type="ECO:0000313" key="12">
    <source>
        <dbReference type="Proteomes" id="UP000695007"/>
    </source>
</evidence>
<comment type="subcellular location">
    <subcellularLocation>
        <location evidence="2">Chromosome</location>
    </subcellularLocation>
    <subcellularLocation>
        <location evidence="1">Nucleus</location>
    </subcellularLocation>
</comment>
<keyword evidence="6" id="KW-0547">Nucleotide-binding</keyword>
<dbReference type="PANTHER" id="PTHR45916:SF1">
    <property type="entry name" value="STRUCTURAL MAINTENANCE OF CHROMOSOMES PROTEIN 5"/>
    <property type="match status" value="1"/>
</dbReference>
<keyword evidence="7" id="KW-0067">ATP-binding</keyword>
<feature type="coiled-coil region" evidence="10">
    <location>
        <begin position="166"/>
        <end position="193"/>
    </location>
</feature>
<evidence type="ECO:0000256" key="6">
    <source>
        <dbReference type="ARBA" id="ARBA00022741"/>
    </source>
</evidence>
<evidence type="ECO:0000313" key="13">
    <source>
        <dbReference type="RefSeq" id="XP_011505579.1"/>
    </source>
</evidence>
<feature type="domain" description="Rad50/SbcC-type AAA" evidence="11">
    <location>
        <begin position="13"/>
        <end position="228"/>
    </location>
</feature>
<dbReference type="Gene3D" id="3.40.50.300">
    <property type="entry name" value="P-loop containing nucleotide triphosphate hydrolases"/>
    <property type="match status" value="2"/>
</dbReference>
<keyword evidence="12" id="KW-1185">Reference proteome</keyword>
<feature type="coiled-coil region" evidence="10">
    <location>
        <begin position="849"/>
        <end position="876"/>
    </location>
</feature>
<evidence type="ECO:0000256" key="3">
    <source>
        <dbReference type="ARBA" id="ARBA00010171"/>
    </source>
</evidence>
<evidence type="ECO:0000256" key="2">
    <source>
        <dbReference type="ARBA" id="ARBA00004286"/>
    </source>
</evidence>
<evidence type="ECO:0000256" key="7">
    <source>
        <dbReference type="ARBA" id="ARBA00022840"/>
    </source>
</evidence>
<dbReference type="InterPro" id="IPR038729">
    <property type="entry name" value="Rad50/SbcC_AAA"/>
</dbReference>
<keyword evidence="8 10" id="KW-0175">Coiled coil</keyword>
<keyword evidence="5" id="KW-0158">Chromosome</keyword>
<dbReference type="AlphaFoldDB" id="A0AAJ6YWD2"/>
<dbReference type="Proteomes" id="UP000695007">
    <property type="component" value="Unplaced"/>
</dbReference>
<dbReference type="GO" id="GO:0003697">
    <property type="term" value="F:single-stranded DNA binding"/>
    <property type="evidence" value="ECO:0007669"/>
    <property type="project" value="TreeGrafter"/>
</dbReference>
<evidence type="ECO:0000256" key="4">
    <source>
        <dbReference type="ARBA" id="ARBA00018687"/>
    </source>
</evidence>
<dbReference type="SUPFAM" id="SSF52540">
    <property type="entry name" value="P-loop containing nucleoside triphosphate hydrolases"/>
    <property type="match status" value="1"/>
</dbReference>